<name>A0A840I6L6_9PROT</name>
<dbReference type="EMBL" id="JACHOB010000005">
    <property type="protein sequence ID" value="MBB4659768.1"/>
    <property type="molecule type" value="Genomic_DNA"/>
</dbReference>
<sequence length="182" mass="18754">MPQALPLRDGAPAAWAFSTSLAVRDACISAGIEPATLTLKWPNDVLLRGAKVAGILVELLTAQPRAASAFGIGINLASAPSVAAYRTAALAVGADAGQVLTDLDGSLHGWLARWNEEGLVPLREAWLDAAHGLGERLTARLPGAEISGIFEGIDADGTLLLRTGAGLHRVTAGDVFFSGRPA</sequence>
<dbReference type="GO" id="GO:0005737">
    <property type="term" value="C:cytoplasm"/>
    <property type="evidence" value="ECO:0007669"/>
    <property type="project" value="TreeGrafter"/>
</dbReference>
<dbReference type="Proteomes" id="UP000563524">
    <property type="component" value="Unassembled WGS sequence"/>
</dbReference>
<evidence type="ECO:0000313" key="6">
    <source>
        <dbReference type="EMBL" id="MBB4659768.1"/>
    </source>
</evidence>
<dbReference type="InterPro" id="IPR008988">
    <property type="entry name" value="Transcriptional_repressor_C"/>
</dbReference>
<comment type="catalytic activity">
    <reaction evidence="3">
        <text>biotin + L-lysyl-[protein] + ATP = N(6)-biotinyl-L-lysyl-[protein] + AMP + diphosphate + H(+)</text>
        <dbReference type="Rhea" id="RHEA:11756"/>
        <dbReference type="Rhea" id="RHEA-COMP:9752"/>
        <dbReference type="Rhea" id="RHEA-COMP:10505"/>
        <dbReference type="ChEBI" id="CHEBI:15378"/>
        <dbReference type="ChEBI" id="CHEBI:29969"/>
        <dbReference type="ChEBI" id="CHEBI:30616"/>
        <dbReference type="ChEBI" id="CHEBI:33019"/>
        <dbReference type="ChEBI" id="CHEBI:57586"/>
        <dbReference type="ChEBI" id="CHEBI:83144"/>
        <dbReference type="ChEBI" id="CHEBI:456215"/>
        <dbReference type="EC" id="6.3.4.15"/>
    </reaction>
</comment>
<dbReference type="Pfam" id="PF03099">
    <property type="entry name" value="BPL_LplA_LipB"/>
    <property type="match status" value="1"/>
</dbReference>
<keyword evidence="6" id="KW-0436">Ligase</keyword>
<evidence type="ECO:0000256" key="2">
    <source>
        <dbReference type="ARBA" id="ARBA00024227"/>
    </source>
</evidence>
<evidence type="ECO:0000259" key="4">
    <source>
        <dbReference type="Pfam" id="PF02237"/>
    </source>
</evidence>
<organism evidence="6 7">
    <name type="scientific">Parvularcula dongshanensis</name>
    <dbReference type="NCBI Taxonomy" id="1173995"/>
    <lineage>
        <taxon>Bacteria</taxon>
        <taxon>Pseudomonadati</taxon>
        <taxon>Pseudomonadota</taxon>
        <taxon>Alphaproteobacteria</taxon>
        <taxon>Parvularculales</taxon>
        <taxon>Parvularculaceae</taxon>
        <taxon>Parvularcula</taxon>
    </lineage>
</organism>
<dbReference type="InterPro" id="IPR004143">
    <property type="entry name" value="BPL_LPL_catalytic"/>
</dbReference>
<proteinExistence type="predicted"/>
<dbReference type="InterPro" id="IPR003142">
    <property type="entry name" value="BPL_C"/>
</dbReference>
<feature type="domain" description="BPL/LPL catalytic" evidence="5">
    <location>
        <begin position="29"/>
        <end position="75"/>
    </location>
</feature>
<protein>
    <recommendedName>
        <fullName evidence="2">biotin--[biotin carboxyl-carrier protein] ligase</fullName>
        <ecNumber evidence="2">6.3.4.15</ecNumber>
    </recommendedName>
</protein>
<gene>
    <name evidence="6" type="ORF">GGQ59_002309</name>
</gene>
<keyword evidence="7" id="KW-1185">Reference proteome</keyword>
<dbReference type="PANTHER" id="PTHR12835:SF5">
    <property type="entry name" value="BIOTIN--PROTEIN LIGASE"/>
    <property type="match status" value="1"/>
</dbReference>
<dbReference type="InterPro" id="IPR045864">
    <property type="entry name" value="aa-tRNA-synth_II/BPL/LPL"/>
</dbReference>
<reference evidence="6 7" key="1">
    <citation type="submission" date="2020-08" db="EMBL/GenBank/DDBJ databases">
        <title>Genomic Encyclopedia of Type Strains, Phase IV (KMG-IV): sequencing the most valuable type-strain genomes for metagenomic binning, comparative biology and taxonomic classification.</title>
        <authorList>
            <person name="Goeker M."/>
        </authorList>
    </citation>
    <scope>NUCLEOTIDE SEQUENCE [LARGE SCALE GENOMIC DNA]</scope>
    <source>
        <strain evidence="6 7">DSM 102850</strain>
    </source>
</reference>
<dbReference type="PANTHER" id="PTHR12835">
    <property type="entry name" value="BIOTIN PROTEIN LIGASE"/>
    <property type="match status" value="1"/>
</dbReference>
<dbReference type="EC" id="6.3.4.15" evidence="2"/>
<dbReference type="SUPFAM" id="SSF55681">
    <property type="entry name" value="Class II aaRS and biotin synthetases"/>
    <property type="match status" value="1"/>
</dbReference>
<dbReference type="SUPFAM" id="SSF50037">
    <property type="entry name" value="C-terminal domain of transcriptional repressors"/>
    <property type="match status" value="1"/>
</dbReference>
<evidence type="ECO:0000313" key="7">
    <source>
        <dbReference type="Proteomes" id="UP000563524"/>
    </source>
</evidence>
<dbReference type="Pfam" id="PF02237">
    <property type="entry name" value="BPL_C"/>
    <property type="match status" value="1"/>
</dbReference>
<accession>A0A840I6L6</accession>
<feature type="domain" description="Biotin protein ligase C-terminal" evidence="4">
    <location>
        <begin position="133"/>
        <end position="177"/>
    </location>
</feature>
<comment type="caution">
    <text evidence="6">The sequence shown here is derived from an EMBL/GenBank/DDBJ whole genome shotgun (WGS) entry which is preliminary data.</text>
</comment>
<dbReference type="Gene3D" id="2.30.30.100">
    <property type="match status" value="1"/>
</dbReference>
<evidence type="ECO:0000256" key="1">
    <source>
        <dbReference type="ARBA" id="ARBA00023267"/>
    </source>
</evidence>
<dbReference type="GO" id="GO:0004077">
    <property type="term" value="F:biotin--[biotin carboxyl-carrier protein] ligase activity"/>
    <property type="evidence" value="ECO:0007669"/>
    <property type="project" value="UniProtKB-EC"/>
</dbReference>
<keyword evidence="1" id="KW-0092">Biotin</keyword>
<evidence type="ECO:0000259" key="5">
    <source>
        <dbReference type="Pfam" id="PF03099"/>
    </source>
</evidence>
<dbReference type="AlphaFoldDB" id="A0A840I6L6"/>
<evidence type="ECO:0000256" key="3">
    <source>
        <dbReference type="ARBA" id="ARBA00047846"/>
    </source>
</evidence>
<dbReference type="Gene3D" id="3.30.930.10">
    <property type="entry name" value="Bira Bifunctional Protein, Domain 2"/>
    <property type="match status" value="1"/>
</dbReference>